<comment type="subcellular location">
    <subcellularLocation>
        <location evidence="1">Membrane</location>
        <topology evidence="1">Multi-pass membrane protein</topology>
    </subcellularLocation>
</comment>
<evidence type="ECO:0000256" key="3">
    <source>
        <dbReference type="ARBA" id="ARBA00022692"/>
    </source>
</evidence>
<keyword evidence="9" id="KW-1185">Reference proteome</keyword>
<feature type="transmembrane region" description="Helical" evidence="6">
    <location>
        <begin position="12"/>
        <end position="32"/>
    </location>
</feature>
<dbReference type="EMBL" id="JBHUKY010000023">
    <property type="protein sequence ID" value="MFD2411074.1"/>
    <property type="molecule type" value="Genomic_DNA"/>
</dbReference>
<evidence type="ECO:0000256" key="4">
    <source>
        <dbReference type="ARBA" id="ARBA00022989"/>
    </source>
</evidence>
<reference evidence="9" key="1">
    <citation type="journal article" date="2019" name="Int. J. Syst. Evol. Microbiol.">
        <title>The Global Catalogue of Microorganisms (GCM) 10K type strain sequencing project: providing services to taxonomists for standard genome sequencing and annotation.</title>
        <authorList>
            <consortium name="The Broad Institute Genomics Platform"/>
            <consortium name="The Broad Institute Genome Sequencing Center for Infectious Disease"/>
            <person name="Wu L."/>
            <person name="Ma J."/>
        </authorList>
    </citation>
    <scope>NUCLEOTIDE SEQUENCE [LARGE SCALE GENOMIC DNA]</scope>
    <source>
        <strain evidence="9">CCM 8725</strain>
    </source>
</reference>
<proteinExistence type="inferred from homology"/>
<evidence type="ECO:0000313" key="8">
    <source>
        <dbReference type="EMBL" id="MFD2411074.1"/>
    </source>
</evidence>
<feature type="transmembrane region" description="Helical" evidence="6">
    <location>
        <begin position="205"/>
        <end position="223"/>
    </location>
</feature>
<evidence type="ECO:0000256" key="5">
    <source>
        <dbReference type="ARBA" id="ARBA00023136"/>
    </source>
</evidence>
<evidence type="ECO:0000256" key="1">
    <source>
        <dbReference type="ARBA" id="ARBA00004141"/>
    </source>
</evidence>
<gene>
    <name evidence="8" type="ORF">ACFSX3_14380</name>
</gene>
<feature type="transmembrane region" description="Helical" evidence="6">
    <location>
        <begin position="95"/>
        <end position="115"/>
    </location>
</feature>
<organism evidence="8 9">
    <name type="scientific">Paenibacillus rhizoplanae</name>
    <dbReference type="NCBI Taxonomy" id="1917181"/>
    <lineage>
        <taxon>Bacteria</taxon>
        <taxon>Bacillati</taxon>
        <taxon>Bacillota</taxon>
        <taxon>Bacilli</taxon>
        <taxon>Bacillales</taxon>
        <taxon>Paenibacillaceae</taxon>
        <taxon>Paenibacillus</taxon>
    </lineage>
</organism>
<dbReference type="PANTHER" id="PTHR31272:SF4">
    <property type="entry name" value="CYTOCHROME C-TYPE BIOGENESIS PROTEIN HI_1454-RELATED"/>
    <property type="match status" value="1"/>
</dbReference>
<feature type="transmembrane region" description="Helical" evidence="6">
    <location>
        <begin position="64"/>
        <end position="89"/>
    </location>
</feature>
<dbReference type="PANTHER" id="PTHR31272">
    <property type="entry name" value="CYTOCHROME C-TYPE BIOGENESIS PROTEIN HI_1454-RELATED"/>
    <property type="match status" value="1"/>
</dbReference>
<feature type="transmembrane region" description="Helical" evidence="6">
    <location>
        <begin position="136"/>
        <end position="165"/>
    </location>
</feature>
<evidence type="ECO:0000256" key="2">
    <source>
        <dbReference type="ARBA" id="ARBA00006143"/>
    </source>
</evidence>
<sequence>MEGDAPVSNLNAGIAFAAGVASFISPCCLPLYPSYLSYITGLSVQELKSGSSSKEVRLRTLSHTLAFILGFSAVFYTLGFGAGLFGEFFNGQRDLIRQLSAILIIVMGLFLLGVFQPQFLLRERKLEMRWKPAGYLGSFIFGIGFSAGWSPCIGPILTAIIALSASDPGTWFTMITAYSIGFALPFFGLAFFLGGARKILKYSNLLMKLGGGLMVFMGILLFTDQMFRITIWLQGITPRWLIF</sequence>
<dbReference type="InterPro" id="IPR003834">
    <property type="entry name" value="Cyt_c_assmbl_TM_dom"/>
</dbReference>
<protein>
    <submittedName>
        <fullName evidence="8">Cytochrome c biogenesis CcdA family protein</fullName>
    </submittedName>
</protein>
<keyword evidence="3 6" id="KW-0812">Transmembrane</keyword>
<evidence type="ECO:0000313" key="9">
    <source>
        <dbReference type="Proteomes" id="UP001597448"/>
    </source>
</evidence>
<accession>A0ABW5F8V2</accession>
<evidence type="ECO:0000259" key="7">
    <source>
        <dbReference type="Pfam" id="PF02683"/>
    </source>
</evidence>
<comment type="caution">
    <text evidence="8">The sequence shown here is derived from an EMBL/GenBank/DDBJ whole genome shotgun (WGS) entry which is preliminary data.</text>
</comment>
<feature type="transmembrane region" description="Helical" evidence="6">
    <location>
        <begin position="171"/>
        <end position="193"/>
    </location>
</feature>
<feature type="domain" description="Cytochrome C biogenesis protein transmembrane" evidence="7">
    <location>
        <begin position="14"/>
        <end position="192"/>
    </location>
</feature>
<evidence type="ECO:0000256" key="6">
    <source>
        <dbReference type="SAM" id="Phobius"/>
    </source>
</evidence>
<dbReference type="InterPro" id="IPR051790">
    <property type="entry name" value="Cytochrome_c-biogenesis_DsbD"/>
</dbReference>
<dbReference type="Proteomes" id="UP001597448">
    <property type="component" value="Unassembled WGS sequence"/>
</dbReference>
<dbReference type="Pfam" id="PF02683">
    <property type="entry name" value="DsbD_TM"/>
    <property type="match status" value="1"/>
</dbReference>
<comment type="similarity">
    <text evidence="2">Belongs to the DsbD family.</text>
</comment>
<name>A0ABW5F8V2_9BACL</name>
<keyword evidence="4 6" id="KW-1133">Transmembrane helix</keyword>
<dbReference type="RefSeq" id="WP_379258686.1">
    <property type="nucleotide sequence ID" value="NZ_JBHSVQ010000001.1"/>
</dbReference>
<keyword evidence="5 6" id="KW-0472">Membrane</keyword>